<organism evidence="1 2">
    <name type="scientific">Naganishia adeliensis</name>
    <dbReference type="NCBI Taxonomy" id="92952"/>
    <lineage>
        <taxon>Eukaryota</taxon>
        <taxon>Fungi</taxon>
        <taxon>Dikarya</taxon>
        <taxon>Basidiomycota</taxon>
        <taxon>Agaricomycotina</taxon>
        <taxon>Tremellomycetes</taxon>
        <taxon>Filobasidiales</taxon>
        <taxon>Filobasidiaceae</taxon>
        <taxon>Naganishia</taxon>
    </lineage>
</organism>
<reference evidence="1" key="1">
    <citation type="submission" date="2023-04" db="EMBL/GenBank/DDBJ databases">
        <title>Draft Genome sequencing of Naganishia species isolated from polar environments using Oxford Nanopore Technology.</title>
        <authorList>
            <person name="Leo P."/>
            <person name="Venkateswaran K."/>
        </authorList>
    </citation>
    <scope>NUCLEOTIDE SEQUENCE</scope>
    <source>
        <strain evidence="1">MNA-CCFEE 5262</strain>
    </source>
</reference>
<protein>
    <submittedName>
        <fullName evidence="1">Uncharacterized protein</fullName>
    </submittedName>
</protein>
<keyword evidence="2" id="KW-1185">Reference proteome</keyword>
<dbReference type="EMBL" id="JASBWS010000012">
    <property type="protein sequence ID" value="KAJ9113513.1"/>
    <property type="molecule type" value="Genomic_DNA"/>
</dbReference>
<accession>A0ACC2WP20</accession>
<sequence>MIPRKPTTIALRAEDIQDLHEQIAEREAREASKQEASSSAATEKPSKEHGATTSHGAAAAGPSAGVPETTLDARKGKSRNERLGL</sequence>
<evidence type="ECO:0000313" key="1">
    <source>
        <dbReference type="EMBL" id="KAJ9113513.1"/>
    </source>
</evidence>
<proteinExistence type="predicted"/>
<gene>
    <name evidence="1" type="ORF">QFC20_001864</name>
</gene>
<comment type="caution">
    <text evidence="1">The sequence shown here is derived from an EMBL/GenBank/DDBJ whole genome shotgun (WGS) entry which is preliminary data.</text>
</comment>
<name>A0ACC2WP20_9TREE</name>
<dbReference type="Proteomes" id="UP001230649">
    <property type="component" value="Unassembled WGS sequence"/>
</dbReference>
<evidence type="ECO:0000313" key="2">
    <source>
        <dbReference type="Proteomes" id="UP001230649"/>
    </source>
</evidence>